<keyword evidence="2" id="KW-0472">Membrane</keyword>
<dbReference type="SUPFAM" id="SSF52540">
    <property type="entry name" value="P-loop containing nucleoside triphosphate hydrolases"/>
    <property type="match status" value="1"/>
</dbReference>
<proteinExistence type="predicted"/>
<evidence type="ECO:0000256" key="4">
    <source>
        <dbReference type="ARBA" id="ARBA00022840"/>
    </source>
</evidence>
<dbReference type="SMART" id="SM00382">
    <property type="entry name" value="AAA"/>
    <property type="match status" value="1"/>
</dbReference>
<dbReference type="EMBL" id="CP064781">
    <property type="protein sequence ID" value="QRJ63613.1"/>
    <property type="molecule type" value="Genomic_DNA"/>
</dbReference>
<evidence type="ECO:0000259" key="5">
    <source>
        <dbReference type="PROSITE" id="PS50893"/>
    </source>
</evidence>
<dbReference type="Pfam" id="PF00005">
    <property type="entry name" value="ABC_tran"/>
    <property type="match status" value="1"/>
</dbReference>
<organism evidence="6 7">
    <name type="scientific">Azospira restricta</name>
    <dbReference type="NCBI Taxonomy" id="404405"/>
    <lineage>
        <taxon>Bacteria</taxon>
        <taxon>Pseudomonadati</taxon>
        <taxon>Pseudomonadota</taxon>
        <taxon>Betaproteobacteria</taxon>
        <taxon>Rhodocyclales</taxon>
        <taxon>Rhodocyclaceae</taxon>
        <taxon>Azospira</taxon>
    </lineage>
</organism>
<dbReference type="InterPro" id="IPR051782">
    <property type="entry name" value="ABC_Transporter_VariousFunc"/>
</dbReference>
<keyword evidence="1" id="KW-0813">Transport</keyword>
<feature type="domain" description="ABC transporter" evidence="5">
    <location>
        <begin position="5"/>
        <end position="239"/>
    </location>
</feature>
<keyword evidence="2" id="KW-1003">Cell membrane</keyword>
<protein>
    <submittedName>
        <fullName evidence="6">ABC transporter ATP-binding protein</fullName>
    </submittedName>
</protein>
<evidence type="ECO:0000256" key="3">
    <source>
        <dbReference type="ARBA" id="ARBA00022741"/>
    </source>
</evidence>
<dbReference type="CDD" id="cd03230">
    <property type="entry name" value="ABC_DR_subfamily_A"/>
    <property type="match status" value="1"/>
</dbReference>
<name>A0A974PY31_9RHOO</name>
<evidence type="ECO:0000313" key="6">
    <source>
        <dbReference type="EMBL" id="QRJ63613.1"/>
    </source>
</evidence>
<dbReference type="PANTHER" id="PTHR42939">
    <property type="entry name" value="ABC TRANSPORTER ATP-BINDING PROTEIN ALBC-RELATED"/>
    <property type="match status" value="1"/>
</dbReference>
<dbReference type="GO" id="GO:0005524">
    <property type="term" value="F:ATP binding"/>
    <property type="evidence" value="ECO:0007669"/>
    <property type="project" value="UniProtKB-KW"/>
</dbReference>
<dbReference type="GO" id="GO:0016887">
    <property type="term" value="F:ATP hydrolysis activity"/>
    <property type="evidence" value="ECO:0007669"/>
    <property type="project" value="InterPro"/>
</dbReference>
<reference evidence="6" key="1">
    <citation type="submission" date="2020-11" db="EMBL/GenBank/DDBJ databases">
        <title>Azospira restricta DSM 18626 genome sequence.</title>
        <authorList>
            <person name="Moe W.M."/>
        </authorList>
    </citation>
    <scope>NUCLEOTIDE SEQUENCE</scope>
    <source>
        <strain evidence="6">DSM 18626</strain>
    </source>
</reference>
<dbReference type="KEGG" id="ares:IWH25_18040"/>
<dbReference type="PROSITE" id="PS50893">
    <property type="entry name" value="ABC_TRANSPORTER_2"/>
    <property type="match status" value="1"/>
</dbReference>
<keyword evidence="3" id="KW-0547">Nucleotide-binding</keyword>
<accession>A0A974PY31</accession>
<dbReference type="AlphaFoldDB" id="A0A974PY31"/>
<evidence type="ECO:0000256" key="2">
    <source>
        <dbReference type="ARBA" id="ARBA00022475"/>
    </source>
</evidence>
<dbReference type="Proteomes" id="UP000663444">
    <property type="component" value="Chromosome"/>
</dbReference>
<evidence type="ECO:0000256" key="1">
    <source>
        <dbReference type="ARBA" id="ARBA00022448"/>
    </source>
</evidence>
<gene>
    <name evidence="6" type="ORF">IWH25_18040</name>
</gene>
<keyword evidence="7" id="KW-1185">Reference proteome</keyword>
<evidence type="ECO:0000313" key="7">
    <source>
        <dbReference type="Proteomes" id="UP000663444"/>
    </source>
</evidence>
<sequence>MTAAIVVDGLAKVYRKSWSREAVHALRGISLTVEPGEAFGFVGPNGAGKSTTIKIIMGLLRPTDGHVLIFGESAVLPCARRGVGYVPESPYLQDCLTPMEILEMGLALHRVEVGDRRAHCMEWLDRMALGHVATKALRTFSKGMVQRVALAQALCIKPRLLVLDEPLSGLDPIGRRAVVDTLAEYKRGGGTLFFSSHVLHDVERLADRFGLVHEGRLRAVRSPAELTGEEDLVLVRTFGEIPVAGMREDFPGRWIGEVCSAELWEHLARLRESGHALIEVRQTLSLESAFLKAVERQ</sequence>
<keyword evidence="4 6" id="KW-0067">ATP-binding</keyword>
<dbReference type="InterPro" id="IPR003593">
    <property type="entry name" value="AAA+_ATPase"/>
</dbReference>
<dbReference type="PANTHER" id="PTHR42939:SF1">
    <property type="entry name" value="ABC TRANSPORTER ATP-BINDING PROTEIN ALBC-RELATED"/>
    <property type="match status" value="1"/>
</dbReference>
<dbReference type="RefSeq" id="WP_203387143.1">
    <property type="nucleotide sequence ID" value="NZ_CP064781.1"/>
</dbReference>
<dbReference type="InterPro" id="IPR027417">
    <property type="entry name" value="P-loop_NTPase"/>
</dbReference>
<dbReference type="Gene3D" id="3.40.50.300">
    <property type="entry name" value="P-loop containing nucleotide triphosphate hydrolases"/>
    <property type="match status" value="1"/>
</dbReference>
<dbReference type="InterPro" id="IPR003439">
    <property type="entry name" value="ABC_transporter-like_ATP-bd"/>
</dbReference>